<organism evidence="5">
    <name type="scientific">marine metagenome</name>
    <dbReference type="NCBI Taxonomy" id="408172"/>
    <lineage>
        <taxon>unclassified sequences</taxon>
        <taxon>metagenomes</taxon>
        <taxon>ecological metagenomes</taxon>
    </lineage>
</organism>
<protein>
    <recommendedName>
        <fullName evidence="6">Cytochrome c-type biogenesis protein CcmE</fullName>
    </recommendedName>
</protein>
<dbReference type="EMBL" id="UINC01018489">
    <property type="protein sequence ID" value="SVA77706.1"/>
    <property type="molecule type" value="Genomic_DNA"/>
</dbReference>
<feature type="region of interest" description="Disordered" evidence="3">
    <location>
        <begin position="1"/>
        <end position="32"/>
    </location>
</feature>
<feature type="region of interest" description="Disordered" evidence="3">
    <location>
        <begin position="167"/>
        <end position="192"/>
    </location>
</feature>
<name>A0A381YKW4_9ZZZZ</name>
<dbReference type="GO" id="GO:0005886">
    <property type="term" value="C:plasma membrane"/>
    <property type="evidence" value="ECO:0007669"/>
    <property type="project" value="InterPro"/>
</dbReference>
<comment type="subcellular location">
    <subcellularLocation>
        <location evidence="1">Membrane</location>
    </subcellularLocation>
</comment>
<evidence type="ECO:0000256" key="4">
    <source>
        <dbReference type="SAM" id="Phobius"/>
    </source>
</evidence>
<dbReference type="InterPro" id="IPR036127">
    <property type="entry name" value="CcmE-like_sf"/>
</dbReference>
<dbReference type="InterPro" id="IPR012340">
    <property type="entry name" value="NA-bd_OB-fold"/>
</dbReference>
<evidence type="ECO:0008006" key="6">
    <source>
        <dbReference type="Google" id="ProtNLM"/>
    </source>
</evidence>
<keyword evidence="4" id="KW-1133">Transmembrane helix</keyword>
<dbReference type="SUPFAM" id="SSF82093">
    <property type="entry name" value="Heme chaperone CcmE"/>
    <property type="match status" value="1"/>
</dbReference>
<feature type="transmembrane region" description="Helical" evidence="4">
    <location>
        <begin position="40"/>
        <end position="59"/>
    </location>
</feature>
<dbReference type="AlphaFoldDB" id="A0A381YKW4"/>
<accession>A0A381YKW4</accession>
<sequence length="192" mass="20983">MTNQRNNSRNNDNPKETNNPENPLTSPARPTTLMGPRAKMTFAFTLASLALAYFAFTAFQGATVNYLSVAQASSESPTASDRQVGVTGKLVKDSYVRDADGLTARFSIKDEHGSEKLAVTYTGEIGQVFFNDHSEIIVQGKKLIDGSFEADNLTVRCPSKYLTEAEKAELEAQDNGDPSAPPYQPDYFDQEA</sequence>
<dbReference type="GO" id="GO:0020037">
    <property type="term" value="F:heme binding"/>
    <property type="evidence" value="ECO:0007669"/>
    <property type="project" value="InterPro"/>
</dbReference>
<dbReference type="Gene3D" id="2.40.50.140">
    <property type="entry name" value="Nucleic acid-binding proteins"/>
    <property type="match status" value="1"/>
</dbReference>
<feature type="compositionally biased region" description="Low complexity" evidence="3">
    <location>
        <begin position="1"/>
        <end position="11"/>
    </location>
</feature>
<feature type="compositionally biased region" description="Polar residues" evidence="3">
    <location>
        <begin position="16"/>
        <end position="29"/>
    </location>
</feature>
<dbReference type="GO" id="GO:0017003">
    <property type="term" value="P:protein-heme linkage"/>
    <property type="evidence" value="ECO:0007669"/>
    <property type="project" value="InterPro"/>
</dbReference>
<dbReference type="Pfam" id="PF03100">
    <property type="entry name" value="CcmE"/>
    <property type="match status" value="1"/>
</dbReference>
<keyword evidence="2 4" id="KW-0472">Membrane</keyword>
<reference evidence="5" key="1">
    <citation type="submission" date="2018-05" db="EMBL/GenBank/DDBJ databases">
        <authorList>
            <person name="Lanie J.A."/>
            <person name="Ng W.-L."/>
            <person name="Kazmierczak K.M."/>
            <person name="Andrzejewski T.M."/>
            <person name="Davidsen T.M."/>
            <person name="Wayne K.J."/>
            <person name="Tettelin H."/>
            <person name="Glass J.I."/>
            <person name="Rusch D."/>
            <person name="Podicherti R."/>
            <person name="Tsui H.-C.T."/>
            <person name="Winkler M.E."/>
        </authorList>
    </citation>
    <scope>NUCLEOTIDE SEQUENCE</scope>
</reference>
<evidence type="ECO:0000256" key="3">
    <source>
        <dbReference type="SAM" id="MobiDB-lite"/>
    </source>
</evidence>
<evidence type="ECO:0000256" key="1">
    <source>
        <dbReference type="ARBA" id="ARBA00004370"/>
    </source>
</evidence>
<evidence type="ECO:0000313" key="5">
    <source>
        <dbReference type="EMBL" id="SVA77706.1"/>
    </source>
</evidence>
<keyword evidence="4" id="KW-0812">Transmembrane</keyword>
<evidence type="ECO:0000256" key="2">
    <source>
        <dbReference type="ARBA" id="ARBA00023136"/>
    </source>
</evidence>
<dbReference type="InterPro" id="IPR004329">
    <property type="entry name" value="CcmE"/>
</dbReference>
<dbReference type="GO" id="GO:0017004">
    <property type="term" value="P:cytochrome complex assembly"/>
    <property type="evidence" value="ECO:0007669"/>
    <property type="project" value="InterPro"/>
</dbReference>
<proteinExistence type="predicted"/>
<gene>
    <name evidence="5" type="ORF">METZ01_LOCUS130560</name>
</gene>